<dbReference type="InterPro" id="IPR046358">
    <property type="entry name" value="Flagellin_C"/>
</dbReference>
<evidence type="ECO:0000259" key="4">
    <source>
        <dbReference type="Pfam" id="PF00669"/>
    </source>
</evidence>
<evidence type="ECO:0000313" key="8">
    <source>
        <dbReference type="Proteomes" id="UP001248067"/>
    </source>
</evidence>
<name>A0ABU2EDJ1_9BURK</name>
<dbReference type="PANTHER" id="PTHR42792">
    <property type="entry name" value="FLAGELLIN"/>
    <property type="match status" value="1"/>
</dbReference>
<dbReference type="Pfam" id="PF00700">
    <property type="entry name" value="Flagellin_C"/>
    <property type="match status" value="1"/>
</dbReference>
<feature type="domain" description="Flagellin D2" evidence="6">
    <location>
        <begin position="295"/>
        <end position="407"/>
    </location>
</feature>
<dbReference type="Gene3D" id="2.170.280.10">
    <property type="entry name" value="f41 fragment of flagellin, middle domain"/>
    <property type="match status" value="1"/>
</dbReference>
<evidence type="ECO:0000256" key="1">
    <source>
        <dbReference type="ARBA" id="ARBA00005709"/>
    </source>
</evidence>
<dbReference type="PANTHER" id="PTHR42792:SF2">
    <property type="entry name" value="FLAGELLIN"/>
    <property type="match status" value="1"/>
</dbReference>
<dbReference type="NCBIfam" id="NF006470">
    <property type="entry name" value="PRK08869.1-5"/>
    <property type="match status" value="1"/>
</dbReference>
<dbReference type="EMBL" id="VJSY01000076">
    <property type="protein sequence ID" value="MDR8757959.1"/>
    <property type="molecule type" value="Genomic_DNA"/>
</dbReference>
<comment type="similarity">
    <text evidence="1 3">Belongs to the bacterial flagellin family.</text>
</comment>
<keyword evidence="7" id="KW-0969">Cilium</keyword>
<dbReference type="InterPro" id="IPR001492">
    <property type="entry name" value="Flagellin"/>
</dbReference>
<keyword evidence="7" id="KW-0282">Flagellum</keyword>
<feature type="domain" description="Flagellin D2" evidence="6">
    <location>
        <begin position="175"/>
        <end position="285"/>
    </location>
</feature>
<keyword evidence="3" id="KW-0964">Secreted</keyword>
<gene>
    <name evidence="7" type="primary">fliC</name>
    <name evidence="7" type="ORF">FEQ00_06419</name>
</gene>
<keyword evidence="2 3" id="KW-0975">Bacterial flagellum</keyword>
<dbReference type="Gene3D" id="2.30.220.10">
    <property type="entry name" value="f41 fragment of flagellin, C-terminal domain"/>
    <property type="match status" value="1"/>
</dbReference>
<dbReference type="PRINTS" id="PR00207">
    <property type="entry name" value="FLAGELLIN"/>
</dbReference>
<accession>A0ABU2EDJ1</accession>
<dbReference type="Proteomes" id="UP001248067">
    <property type="component" value="Unassembled WGS sequence"/>
</dbReference>
<dbReference type="Gene3D" id="6.10.10.10">
    <property type="entry name" value="Flagellar export chaperone, C-terminal domain"/>
    <property type="match status" value="1"/>
</dbReference>
<dbReference type="SUPFAM" id="SSF64518">
    <property type="entry name" value="Phase 1 flagellin"/>
    <property type="match status" value="1"/>
</dbReference>
<dbReference type="Gene3D" id="1.20.1330.10">
    <property type="entry name" value="f41 fragment of flagellin, N-terminal domain"/>
    <property type="match status" value="1"/>
</dbReference>
<dbReference type="InterPro" id="IPR001029">
    <property type="entry name" value="Flagellin_N"/>
</dbReference>
<keyword evidence="7" id="KW-0966">Cell projection</keyword>
<organism evidence="7 8">
    <name type="scientific">Burkholderia pseudomultivorans</name>
    <dbReference type="NCBI Taxonomy" id="1207504"/>
    <lineage>
        <taxon>Bacteria</taxon>
        <taxon>Pseudomonadati</taxon>
        <taxon>Pseudomonadota</taxon>
        <taxon>Betaproteobacteria</taxon>
        <taxon>Burkholderiales</taxon>
        <taxon>Burkholderiaceae</taxon>
        <taxon>Burkholderia</taxon>
        <taxon>Burkholderia cepacia complex</taxon>
    </lineage>
</organism>
<evidence type="ECO:0000259" key="5">
    <source>
        <dbReference type="Pfam" id="PF00700"/>
    </source>
</evidence>
<feature type="domain" description="Flagellin N-terminal" evidence="4">
    <location>
        <begin position="4"/>
        <end position="140"/>
    </location>
</feature>
<protein>
    <recommendedName>
        <fullName evidence="3">Flagellin</fullName>
    </recommendedName>
</protein>
<dbReference type="Pfam" id="PF12613">
    <property type="entry name" value="FliC_D2"/>
    <property type="match status" value="2"/>
</dbReference>
<proteinExistence type="inferred from homology"/>
<feature type="domain" description="Flagellin C-terminal" evidence="5">
    <location>
        <begin position="429"/>
        <end position="514"/>
    </location>
</feature>
<dbReference type="RefSeq" id="WP_175896372.1">
    <property type="nucleotide sequence ID" value="NZ_CADFDQ010000017.1"/>
</dbReference>
<comment type="caution">
    <text evidence="7">The sequence shown here is derived from an EMBL/GenBank/DDBJ whole genome shotgun (WGS) entry which is preliminary data.</text>
</comment>
<dbReference type="Gene3D" id="6.10.280.190">
    <property type="match status" value="1"/>
</dbReference>
<comment type="function">
    <text evidence="3">Flagellin is the subunit protein which polymerizes to form the filaments of bacterial flagella.</text>
</comment>
<comment type="subcellular location">
    <subcellularLocation>
        <location evidence="3">Secreted</location>
    </subcellularLocation>
    <subcellularLocation>
        <location evidence="3">Bacterial flagellum</location>
    </subcellularLocation>
</comment>
<evidence type="ECO:0000313" key="7">
    <source>
        <dbReference type="EMBL" id="MDR8757959.1"/>
    </source>
</evidence>
<keyword evidence="8" id="KW-1185">Reference proteome</keyword>
<dbReference type="InterPro" id="IPR022578">
    <property type="entry name" value="Flagellin_D2_dom"/>
</dbReference>
<evidence type="ECO:0000256" key="3">
    <source>
        <dbReference type="RuleBase" id="RU362073"/>
    </source>
</evidence>
<sequence>MLGINSNINSLVAQQNLNGSQNALSQAITRLSSGKRINSAADDAAGLAISTRMQTQINGLNQGVSNANDGVSMIQTATSGLSQITSSLQRIRQLAVQASSGSLSTSDQQALQQEVTQQIAEVNRIASQTNYNGKNVLDGSAGNISFQVGANVGQTINLNLTQSLSAASLGTGLPTKGSTLGQLTGLSLDSSGQATTGSATPAVTTINILADGKGGFQFTDQNNQALSSTAVTNLFGSTTAGSGTALALTAAAGGALGTITSTPPTGLTTAQQNQVAAINTANKPNGTDQAGRSTAGTLLGTVTGLSLDSNGGYIAPNESGATVSAIQVFSDGNGGFTFADQNGNALSASGNVVKSVFTGTVESSAATTGTTGGAQLTVNTATAVGTTTTNATIQGAAVAGAINSANLANVPPRVADIDISTTAGANQAMESIDNALATVNNIQASLGAAQNRFTAISTTQQAQATNLSQAQSQIQDANFAQETANLSKAQVLQQAGISVLAQANSLPQQVLKLLQ</sequence>
<dbReference type="InterPro" id="IPR042187">
    <property type="entry name" value="Flagellin_C_sub2"/>
</dbReference>
<reference evidence="7 8" key="1">
    <citation type="submission" date="2019-06" db="EMBL/GenBank/DDBJ databases">
        <title>Evolution of Burkholderia multivorans in the lungs of Cystic Fibrosis patients.</title>
        <authorList>
            <person name="Moreira L.M."/>
        </authorList>
    </citation>
    <scope>NUCLEOTIDE SEQUENCE [LARGE SCALE GENOMIC DNA]</scope>
    <source>
        <strain evidence="7 8">VC13239</strain>
    </source>
</reference>
<dbReference type="Pfam" id="PF00669">
    <property type="entry name" value="Flagellin_N"/>
    <property type="match status" value="1"/>
</dbReference>
<evidence type="ECO:0000256" key="2">
    <source>
        <dbReference type="ARBA" id="ARBA00023143"/>
    </source>
</evidence>
<evidence type="ECO:0000259" key="6">
    <source>
        <dbReference type="Pfam" id="PF12613"/>
    </source>
</evidence>